<dbReference type="NCBIfam" id="NF045841">
    <property type="entry name" value="Ig_SerProt_MIP"/>
    <property type="match status" value="1"/>
</dbReference>
<sequence length="692" mass="78273">MKNKLIKSIFITTAFSLLVISAVSCITNASERQKEIDINNAKKDLQQVLSTIQVTLKTSVDRLATFPSQIKENDLVIDGIDRNVYDIETSGTYNDTKLGLFAYDKTGRLIVKLAIYNKKFRNKVNTQKDFTINDLRKVGDIIPVPKPIPLPSPNPPVIQPNPKPKPPVNPQPPTHLPPAFPPFNIKDQILQNNQYPNYVSKYNKVDSNLLYQEIWNRTFSIRPGTLLNKNDENSLLVGQGTGWVLDYYKQDNNHYKLFIATNLHVIGNYANTNDTNIDILLNYNDPSGSVPGGFAIGKSNMPSSFGSIKNNEWDKFIQQNGGSVKYYANNQKYTSTAYSPYNSTQYTNAFSNPKIVFAAVDYMDDVVYNQFKDIINEKWQQYKQQKQQDLKTLNVDQDTRDKIEKFISQNPNKIPFYTDFGILELDVDLTKADETLKTWIKQAINAVDSYVTRIKGTSLLPNYTASNNNFLPTLDYLSKGRNLAQNNRTNEFGLSNAQNVYIAGYPMNNNKSTYWMQNNPTQRNSDEVLLEYNRRLGTANGIANNQLFDYPTNDVNSNIETGNIQIYSELWNKPFADFYGFNYTSKFSSLYYGASGSAVYNDFGQIVGIYNGVNANATFGNNMSSGTFAPLLQVGDVQALNNTIIYGYNLIDSTGFPHQTRSFKNNLKLFYPNGFDGKGNDKTAMFPEGFNK</sequence>
<dbReference type="PROSITE" id="PS51257">
    <property type="entry name" value="PROKAR_LIPOPROTEIN"/>
    <property type="match status" value="1"/>
</dbReference>
<dbReference type="STRING" id="171291.SAMN02745154_00586"/>
<dbReference type="OrthoDB" id="395427at2"/>
<evidence type="ECO:0000256" key="1">
    <source>
        <dbReference type="ARBA" id="ARBA00022475"/>
    </source>
</evidence>
<evidence type="ECO:0000313" key="6">
    <source>
        <dbReference type="Proteomes" id="UP000190389"/>
    </source>
</evidence>
<dbReference type="PRINTS" id="PR00840">
    <property type="entry name" value="Y06768FAMILY"/>
</dbReference>
<gene>
    <name evidence="5" type="ORF">SAMN02745154_00586</name>
</gene>
<feature type="signal peptide" evidence="3">
    <location>
        <begin position="1"/>
        <end position="29"/>
    </location>
</feature>
<keyword evidence="3" id="KW-0732">Signal</keyword>
<feature type="chain" id="PRO_5013363913" evidence="3">
    <location>
        <begin position="30"/>
        <end position="692"/>
    </location>
</feature>
<protein>
    <submittedName>
        <fullName evidence="5">Putative peptidase</fullName>
    </submittedName>
</protein>
<proteinExistence type="predicted"/>
<feature type="domain" description="DUF31" evidence="4">
    <location>
        <begin position="209"/>
        <end position="612"/>
    </location>
</feature>
<name>A0A1T4LZJ8_9BACT</name>
<keyword evidence="1" id="KW-0472">Membrane</keyword>
<organism evidence="5 6">
    <name type="scientific">Mycoplasmopsis verecunda</name>
    <dbReference type="NCBI Taxonomy" id="171291"/>
    <lineage>
        <taxon>Bacteria</taxon>
        <taxon>Bacillati</taxon>
        <taxon>Mycoplasmatota</taxon>
        <taxon>Mycoplasmoidales</taxon>
        <taxon>Metamycoplasmataceae</taxon>
        <taxon>Mycoplasmopsis</taxon>
    </lineage>
</organism>
<dbReference type="InterPro" id="IPR022381">
    <property type="entry name" value="Uncharacterised_MG067"/>
</dbReference>
<dbReference type="RefSeq" id="WP_078747299.1">
    <property type="nucleotide sequence ID" value="NZ_CP137850.1"/>
</dbReference>
<dbReference type="SUPFAM" id="SSF50494">
    <property type="entry name" value="Trypsin-like serine proteases"/>
    <property type="match status" value="1"/>
</dbReference>
<feature type="region of interest" description="Disordered" evidence="2">
    <location>
        <begin position="146"/>
        <end position="172"/>
    </location>
</feature>
<reference evidence="6" key="1">
    <citation type="submission" date="2017-02" db="EMBL/GenBank/DDBJ databases">
        <authorList>
            <person name="Varghese N."/>
            <person name="Submissions S."/>
        </authorList>
    </citation>
    <scope>NUCLEOTIDE SEQUENCE [LARGE SCALE GENOMIC DNA]</scope>
    <source>
        <strain evidence="6">ATCC 27862</strain>
    </source>
</reference>
<evidence type="ECO:0000313" key="5">
    <source>
        <dbReference type="EMBL" id="SJZ60170.1"/>
    </source>
</evidence>
<evidence type="ECO:0000259" key="4">
    <source>
        <dbReference type="Pfam" id="PF01732"/>
    </source>
</evidence>
<keyword evidence="6" id="KW-1185">Reference proteome</keyword>
<evidence type="ECO:0000256" key="3">
    <source>
        <dbReference type="SAM" id="SignalP"/>
    </source>
</evidence>
<dbReference type="EMBL" id="FUXF01000025">
    <property type="protein sequence ID" value="SJZ60170.1"/>
    <property type="molecule type" value="Genomic_DNA"/>
</dbReference>
<evidence type="ECO:0000256" key="2">
    <source>
        <dbReference type="SAM" id="MobiDB-lite"/>
    </source>
</evidence>
<dbReference type="AlphaFoldDB" id="A0A1T4LZJ8"/>
<dbReference type="Pfam" id="PF01732">
    <property type="entry name" value="Mycop_pep_DUF31"/>
    <property type="match status" value="1"/>
</dbReference>
<dbReference type="InterPro" id="IPR022382">
    <property type="entry name" value="Mycoplasma_peptidase_DUF31"/>
</dbReference>
<keyword evidence="1" id="KW-1003">Cell membrane</keyword>
<dbReference type="Proteomes" id="UP000190389">
    <property type="component" value="Unassembled WGS sequence"/>
</dbReference>
<accession>A0A1T4LZJ8</accession>
<dbReference type="InterPro" id="IPR009003">
    <property type="entry name" value="Peptidase_S1_PA"/>
</dbReference>